<name>A0A9J6Q820_9ENTR</name>
<protein>
    <submittedName>
        <fullName evidence="9">Type I toxin-antitoxin system Hok family toxin</fullName>
    </submittedName>
</protein>
<comment type="caution">
    <text evidence="9">The sequence shown here is derived from an EMBL/GenBank/DDBJ whole genome shotgun (WGS) entry which is preliminary data.</text>
</comment>
<reference evidence="9" key="1">
    <citation type="submission" date="2022-05" db="EMBL/GenBank/DDBJ databases">
        <title>Description of a novel species of Leclercia; Leclercia tamurae and the Proposal for a Novel Genus Silvania gen. nov. Containing Two Novel Species Silvania hatchlandensis sp. nov. and Silvania confinis sp. nov. Isolated from the Rhizosphere of Oak.</title>
        <authorList>
            <person name="Maddock D.W."/>
            <person name="Brady C.L."/>
            <person name="Denman S."/>
            <person name="Arnold D."/>
        </authorList>
    </citation>
    <scope>NUCLEOTIDE SEQUENCE</scope>
    <source>
        <strain evidence="9">H4N4</strain>
    </source>
</reference>
<keyword evidence="2" id="KW-1003">Cell membrane</keyword>
<evidence type="ECO:0000256" key="3">
    <source>
        <dbReference type="ARBA" id="ARBA00022519"/>
    </source>
</evidence>
<evidence type="ECO:0000256" key="1">
    <source>
        <dbReference type="ARBA" id="ARBA00004377"/>
    </source>
</evidence>
<dbReference type="RefSeq" id="WP_271265836.1">
    <property type="nucleotide sequence ID" value="NZ_JAMGZJ010000051.1"/>
</dbReference>
<feature type="transmembrane region" description="Helical" evidence="8">
    <location>
        <begin position="6"/>
        <end position="24"/>
    </location>
</feature>
<keyword evidence="7 8" id="KW-0472">Membrane</keyword>
<evidence type="ECO:0000256" key="5">
    <source>
        <dbReference type="ARBA" id="ARBA00022692"/>
    </source>
</evidence>
<comment type="similarity">
    <text evidence="8">Belongs to the hok/gef family.</text>
</comment>
<dbReference type="PRINTS" id="PR00281">
    <property type="entry name" value="HOKGEFTOXIC"/>
</dbReference>
<dbReference type="EMBL" id="JAMGZJ010000051">
    <property type="protein sequence ID" value="MCU6667193.1"/>
    <property type="molecule type" value="Genomic_DNA"/>
</dbReference>
<evidence type="ECO:0000256" key="8">
    <source>
        <dbReference type="RuleBase" id="RU221113"/>
    </source>
</evidence>
<keyword evidence="3" id="KW-0997">Cell inner membrane</keyword>
<keyword evidence="4" id="KW-1277">Toxin-antitoxin system</keyword>
<gene>
    <name evidence="9" type="ORF">M8013_00245</name>
</gene>
<dbReference type="AlphaFoldDB" id="A0A9J6Q820"/>
<keyword evidence="6 8" id="KW-1133">Transmembrane helix</keyword>
<evidence type="ECO:0000313" key="10">
    <source>
        <dbReference type="Proteomes" id="UP001061282"/>
    </source>
</evidence>
<evidence type="ECO:0000256" key="6">
    <source>
        <dbReference type="ARBA" id="ARBA00022989"/>
    </source>
</evidence>
<evidence type="ECO:0000256" key="4">
    <source>
        <dbReference type="ARBA" id="ARBA00022649"/>
    </source>
</evidence>
<evidence type="ECO:0000256" key="7">
    <source>
        <dbReference type="ARBA" id="ARBA00023136"/>
    </source>
</evidence>
<proteinExistence type="inferred from homology"/>
<dbReference type="Proteomes" id="UP001061282">
    <property type="component" value="Unassembled WGS sequence"/>
</dbReference>
<accession>A0A9J6Q820</accession>
<dbReference type="InterPro" id="IPR000021">
    <property type="entry name" value="Hok/gef_toxin"/>
</dbReference>
<organism evidence="9 10">
    <name type="scientific">Silvania confinis</name>
    <dbReference type="NCBI Taxonomy" id="2926470"/>
    <lineage>
        <taxon>Bacteria</taxon>
        <taxon>Pseudomonadati</taxon>
        <taxon>Pseudomonadota</taxon>
        <taxon>Gammaproteobacteria</taxon>
        <taxon>Enterobacterales</taxon>
        <taxon>Enterobacteriaceae</taxon>
        <taxon>Silvania</taxon>
    </lineage>
</organism>
<comment type="subcellular location">
    <subcellularLocation>
        <location evidence="1 8">Cell inner membrane</location>
        <topology evidence="1 8">Single-pass membrane protein</topology>
    </subcellularLocation>
</comment>
<dbReference type="Pfam" id="PF01848">
    <property type="entry name" value="HOK_GEF"/>
    <property type="match status" value="1"/>
</dbReference>
<keyword evidence="5 8" id="KW-0812">Transmembrane</keyword>
<keyword evidence="10" id="KW-1185">Reference proteome</keyword>
<dbReference type="GO" id="GO:0005886">
    <property type="term" value="C:plasma membrane"/>
    <property type="evidence" value="ECO:0007669"/>
    <property type="project" value="UniProtKB-SubCell"/>
</dbReference>
<evidence type="ECO:0000313" key="9">
    <source>
        <dbReference type="EMBL" id="MCU6667193.1"/>
    </source>
</evidence>
<sequence length="50" mass="5694">MLNKYAFGAILVLGLTVLGITFLVREQLCELSFKERDVEMKAVLAYETKK</sequence>
<evidence type="ECO:0000256" key="2">
    <source>
        <dbReference type="ARBA" id="ARBA00022475"/>
    </source>
</evidence>